<keyword evidence="3" id="KW-1185">Reference proteome</keyword>
<sequence>MRDHRTARRSIRWRRLTPAVAIGAIGAVALAGAARADTTPPPPQYVAAGTTTMKGGLTSDIAGSAFVGKDGRFHWTNALTAYSTNRGSAWARTFTNDDMSAVSAGMGTTTERLQAPAYYGDPGTICYQLDKHPVFPIPSPQQDDHCDVIGVWVDPQGVWHALLNDEYQFDPWQTKGANATIDEKISTGHHNNRILLATSDDEGATWQYAGPALTSAWDDDQVINSTASPGQSYPFGNSGCRLFIDYSTGYFYITYNVKIYKKPASSTLASWTEMARAPISGGMASGTWQKWHNGSWSQPGIGGIDGNVNSIGGLNVFYDPATDLIAWQGSGTNADASYEAAKVAADHLIRFSDASGNSYTANTLAHTIVNDATGQSAPDRTVTYHDAVTGQDMTLKAVDDRYEGGVKVVTGGIYVTQTDPVTGVSQTVDLITNSAYYRDPDTGHLYLPAQNNESAISYNAFSGLYRIVGYDGNVYETADLGDPNSWKAVGLMPAGSNGGYLTSLDNGSLTNQNVTGRSFLTISDLTAKVVDIAPAPGAPGASVSTEYTPRDTAGNAVAAGSSYVLRAGQRAVVTDRGPGMDGGQGAATKATAWRLEPVADQSAKGENSGFYRLVDATTGKVLRVSGTGAAAPRAFDAVVTAGDRQADAVPLTSTSLGTPGGSDQWYLQRVAVNGTSLDGSTTYRLVNRNSGLALQYVDDRMRLEQQKPGDAAQYVTLTPSAG</sequence>
<dbReference type="RefSeq" id="WP_285629855.1">
    <property type="nucleotide sequence ID" value="NZ_BAAAUK010000001.1"/>
</dbReference>
<dbReference type="EMBL" id="BRZC01000001">
    <property type="protein sequence ID" value="GLC83485.1"/>
    <property type="molecule type" value="Genomic_DNA"/>
</dbReference>
<reference evidence="2" key="1">
    <citation type="submission" date="2022-08" db="EMBL/GenBank/DDBJ databases">
        <title>Draft genome sequence of Microbacterium arabinogalactanolyticum JCM 9171.</title>
        <authorList>
            <person name="Fujita K."/>
            <person name="Ishiwata A."/>
            <person name="Fushinobu S."/>
        </authorList>
    </citation>
    <scope>NUCLEOTIDE SEQUENCE</scope>
    <source>
        <strain evidence="2">JCM 9171</strain>
    </source>
</reference>
<accession>A0ABQ5NCS8</accession>
<comment type="caution">
    <text evidence="2">The sequence shown here is derived from an EMBL/GenBank/DDBJ whole genome shotgun (WGS) entry which is preliminary data.</text>
</comment>
<dbReference type="Proteomes" id="UP001165068">
    <property type="component" value="Unassembled WGS sequence"/>
</dbReference>
<dbReference type="InterPro" id="IPR036278">
    <property type="entry name" value="Sialidase_sf"/>
</dbReference>
<dbReference type="Gene3D" id="2.80.10.50">
    <property type="match status" value="1"/>
</dbReference>
<organism evidence="2 3">
    <name type="scientific">Microbacterium arabinogalactanolyticum</name>
    <dbReference type="NCBI Taxonomy" id="69365"/>
    <lineage>
        <taxon>Bacteria</taxon>
        <taxon>Bacillati</taxon>
        <taxon>Actinomycetota</taxon>
        <taxon>Actinomycetes</taxon>
        <taxon>Micrococcales</taxon>
        <taxon>Microbacteriaceae</taxon>
        <taxon>Microbacterium</taxon>
    </lineage>
</organism>
<evidence type="ECO:0000313" key="3">
    <source>
        <dbReference type="Proteomes" id="UP001165068"/>
    </source>
</evidence>
<protein>
    <recommendedName>
        <fullName evidence="4">Ricin B lectin domain-containing protein</fullName>
    </recommendedName>
</protein>
<evidence type="ECO:0000313" key="2">
    <source>
        <dbReference type="EMBL" id="GLC83485.1"/>
    </source>
</evidence>
<name>A0ABQ5NCS8_9MICO</name>
<keyword evidence="1" id="KW-0732">Signal</keyword>
<dbReference type="SUPFAM" id="SSF50939">
    <property type="entry name" value="Sialidases"/>
    <property type="match status" value="1"/>
</dbReference>
<feature type="signal peptide" evidence="1">
    <location>
        <begin position="1"/>
        <end position="36"/>
    </location>
</feature>
<feature type="chain" id="PRO_5046770919" description="Ricin B lectin domain-containing protein" evidence="1">
    <location>
        <begin position="37"/>
        <end position="722"/>
    </location>
</feature>
<evidence type="ECO:0008006" key="4">
    <source>
        <dbReference type="Google" id="ProtNLM"/>
    </source>
</evidence>
<evidence type="ECO:0000256" key="1">
    <source>
        <dbReference type="SAM" id="SignalP"/>
    </source>
</evidence>
<gene>
    <name evidence="2" type="ORF">MIAR_00730</name>
</gene>
<proteinExistence type="predicted"/>